<evidence type="ECO:0000256" key="6">
    <source>
        <dbReference type="HAMAP-Rule" id="MF_00362"/>
    </source>
</evidence>
<comment type="similarity">
    <text evidence="2 6">Belongs to the universal ribosomal protein uL10 family.</text>
</comment>
<evidence type="ECO:0000256" key="2">
    <source>
        <dbReference type="ARBA" id="ARBA00008889"/>
    </source>
</evidence>
<evidence type="ECO:0000313" key="7">
    <source>
        <dbReference type="EMBL" id="WKN37146.1"/>
    </source>
</evidence>
<reference evidence="7" key="1">
    <citation type="journal article" date="2023" name="Comput. Struct. Biotechnol. J.">
        <title>Discovery of a novel marine Bacteroidetes with a rich repertoire of carbohydrate-active enzymes.</title>
        <authorList>
            <person name="Chen B."/>
            <person name="Liu G."/>
            <person name="Chen Q."/>
            <person name="Wang H."/>
            <person name="Liu L."/>
            <person name="Tang K."/>
        </authorList>
    </citation>
    <scope>NUCLEOTIDE SEQUENCE</scope>
    <source>
        <strain evidence="7">TK19036</strain>
    </source>
</reference>
<protein>
    <recommendedName>
        <fullName evidence="5 6">Large ribosomal subunit protein uL10</fullName>
    </recommendedName>
</protein>
<dbReference type="GO" id="GO:0070180">
    <property type="term" value="F:large ribosomal subunit rRNA binding"/>
    <property type="evidence" value="ECO:0007669"/>
    <property type="project" value="UniProtKB-UniRule"/>
</dbReference>
<dbReference type="InterPro" id="IPR043141">
    <property type="entry name" value="Ribosomal_uL10-like_sf"/>
</dbReference>
<dbReference type="AlphaFoldDB" id="A0AA49GNP9"/>
<dbReference type="GO" id="GO:0006412">
    <property type="term" value="P:translation"/>
    <property type="evidence" value="ECO:0007669"/>
    <property type="project" value="UniProtKB-UniRule"/>
</dbReference>
<dbReference type="InterPro" id="IPR002363">
    <property type="entry name" value="Ribosomal_uL10_CS_bac"/>
</dbReference>
<proteinExistence type="inferred from homology"/>
<dbReference type="PANTHER" id="PTHR11560">
    <property type="entry name" value="39S RIBOSOMAL PROTEIN L10, MITOCHONDRIAL"/>
    <property type="match status" value="1"/>
</dbReference>
<dbReference type="InterPro" id="IPR001790">
    <property type="entry name" value="Ribosomal_uL10"/>
</dbReference>
<dbReference type="GO" id="GO:0015934">
    <property type="term" value="C:large ribosomal subunit"/>
    <property type="evidence" value="ECO:0007669"/>
    <property type="project" value="InterPro"/>
</dbReference>
<keyword evidence="4 6" id="KW-0687">Ribonucleoprotein</keyword>
<comment type="subunit">
    <text evidence="6">Part of the ribosomal stalk of the 50S ribosomal subunit. The N-terminus interacts with L11 and the large rRNA to form the base of the stalk. The C-terminus forms an elongated spine to which L12 dimers bind in a sequential fashion forming a multimeric L10(L12)X complex.</text>
</comment>
<dbReference type="HAMAP" id="MF_00362">
    <property type="entry name" value="Ribosomal_uL10"/>
    <property type="match status" value="1"/>
</dbReference>
<name>A0AA49GNP9_9BACT</name>
<dbReference type="Pfam" id="PF00466">
    <property type="entry name" value="Ribosomal_L10"/>
    <property type="match status" value="1"/>
</dbReference>
<evidence type="ECO:0000256" key="3">
    <source>
        <dbReference type="ARBA" id="ARBA00022980"/>
    </source>
</evidence>
<gene>
    <name evidence="6 7" type="primary">rplJ</name>
    <name evidence="7" type="ORF">K4G66_00280</name>
</gene>
<dbReference type="GO" id="GO:0003735">
    <property type="term" value="F:structural constituent of ribosome"/>
    <property type="evidence" value="ECO:0007669"/>
    <property type="project" value="InterPro"/>
</dbReference>
<dbReference type="CDD" id="cd05797">
    <property type="entry name" value="Ribosomal_L10"/>
    <property type="match status" value="1"/>
</dbReference>
<dbReference type="SUPFAM" id="SSF160369">
    <property type="entry name" value="Ribosomal protein L10-like"/>
    <property type="match status" value="1"/>
</dbReference>
<organism evidence="7">
    <name type="scientific">Roseihalotalea indica</name>
    <dbReference type="NCBI Taxonomy" id="2867963"/>
    <lineage>
        <taxon>Bacteria</taxon>
        <taxon>Pseudomonadati</taxon>
        <taxon>Bacteroidota</taxon>
        <taxon>Cytophagia</taxon>
        <taxon>Cytophagales</taxon>
        <taxon>Catalimonadaceae</taxon>
        <taxon>Roseihalotalea</taxon>
    </lineage>
</organism>
<evidence type="ECO:0000256" key="4">
    <source>
        <dbReference type="ARBA" id="ARBA00023274"/>
    </source>
</evidence>
<sequence length="178" mass="19735">MTKEEKGTLINDLAEKLRNTTHFYVADTGGLSVKQINEFRAMCFQRGIEYTIVKNTLIRKALEQLDTDYTPFDTALKGTSGIMFSPEVSNAPAKVIKEYRKKNSAAQKPVLKAASIDADLFVGEEHLDMLSSLKSKEELLGDVIMLLQSPAKNVISALQSSKHKLAGIIKTLSEREES</sequence>
<dbReference type="PROSITE" id="PS01109">
    <property type="entry name" value="RIBOSOMAL_L10"/>
    <property type="match status" value="1"/>
</dbReference>
<dbReference type="InterPro" id="IPR022973">
    <property type="entry name" value="Ribosomal_uL10_bac"/>
</dbReference>
<keyword evidence="6" id="KW-0699">rRNA-binding</keyword>
<evidence type="ECO:0000256" key="5">
    <source>
        <dbReference type="ARBA" id="ARBA00035202"/>
    </source>
</evidence>
<dbReference type="Gene3D" id="3.30.70.1730">
    <property type="match status" value="1"/>
</dbReference>
<keyword evidence="3 6" id="KW-0689">Ribosomal protein</keyword>
<dbReference type="NCBIfam" id="NF000955">
    <property type="entry name" value="PRK00099.1-1"/>
    <property type="match status" value="1"/>
</dbReference>
<dbReference type="EMBL" id="CP120682">
    <property type="protein sequence ID" value="WKN37146.1"/>
    <property type="molecule type" value="Genomic_DNA"/>
</dbReference>
<keyword evidence="6" id="KW-0694">RNA-binding</keyword>
<comment type="function">
    <text evidence="1 6">Forms part of the ribosomal stalk, playing a central role in the interaction of the ribosome with GTP-bound translation factors.</text>
</comment>
<accession>A0AA49GNP9</accession>
<reference evidence="7" key="2">
    <citation type="journal article" date="2024" name="Antonie Van Leeuwenhoek">
        <title>Roseihalotalea indica gen. nov., sp. nov., a halophilic Bacteroidetes from mesopelagic Southwest Indian Ocean with higher carbohydrate metabolic potential.</title>
        <authorList>
            <person name="Chen B."/>
            <person name="Zhang M."/>
            <person name="Lin D."/>
            <person name="Ye J."/>
            <person name="Tang K."/>
        </authorList>
    </citation>
    <scope>NUCLEOTIDE SEQUENCE</scope>
    <source>
        <strain evidence="7">TK19036</strain>
    </source>
</reference>
<dbReference type="InterPro" id="IPR047865">
    <property type="entry name" value="Ribosomal_uL10_bac_type"/>
</dbReference>
<evidence type="ECO:0000256" key="1">
    <source>
        <dbReference type="ARBA" id="ARBA00002633"/>
    </source>
</evidence>